<feature type="domain" description="DUF5698" evidence="8">
    <location>
        <begin position="46"/>
        <end position="102"/>
    </location>
</feature>
<keyword evidence="4 6" id="KW-1133">Transmembrane helix</keyword>
<evidence type="ECO:0000313" key="9">
    <source>
        <dbReference type="EMBL" id="MDF9407147.1"/>
    </source>
</evidence>
<gene>
    <name evidence="9" type="ORF">L7E55_02040</name>
</gene>
<proteinExistence type="inferred from homology"/>
<evidence type="ECO:0000259" key="8">
    <source>
        <dbReference type="Pfam" id="PF18955"/>
    </source>
</evidence>
<reference evidence="9" key="1">
    <citation type="submission" date="2022-02" db="EMBL/GenBank/DDBJ databases">
        <authorList>
            <person name="Leng L."/>
        </authorList>
    </citation>
    <scope>NUCLEOTIDE SEQUENCE</scope>
    <source>
        <strain evidence="9">JI</strain>
    </source>
</reference>
<dbReference type="RefSeq" id="WP_277442324.1">
    <property type="nucleotide sequence ID" value="NZ_JAKOAV010000002.1"/>
</dbReference>
<dbReference type="PANTHER" id="PTHR40060:SF1">
    <property type="entry name" value="UPF0316 PROTEIN YEBE"/>
    <property type="match status" value="1"/>
</dbReference>
<dbReference type="Pfam" id="PF10035">
    <property type="entry name" value="DUF2179"/>
    <property type="match status" value="1"/>
</dbReference>
<name>A0A9X4GXV5_9FIRM</name>
<comment type="caution">
    <text evidence="9">The sequence shown here is derived from an EMBL/GenBank/DDBJ whole genome shotgun (WGS) entry which is preliminary data.</text>
</comment>
<dbReference type="InterPro" id="IPR022930">
    <property type="entry name" value="UPF0316"/>
</dbReference>
<dbReference type="AlphaFoldDB" id="A0A9X4GXV5"/>
<accession>A0A9X4GXV5</accession>
<feature type="transmembrane region" description="Helical" evidence="6">
    <location>
        <begin position="27"/>
        <end position="49"/>
    </location>
</feature>
<dbReference type="GO" id="GO:0005886">
    <property type="term" value="C:plasma membrane"/>
    <property type="evidence" value="ECO:0007669"/>
    <property type="project" value="UniProtKB-SubCell"/>
</dbReference>
<evidence type="ECO:0000256" key="1">
    <source>
        <dbReference type="ARBA" id="ARBA00004651"/>
    </source>
</evidence>
<feature type="transmembrane region" description="Helical" evidence="6">
    <location>
        <begin position="56"/>
        <end position="82"/>
    </location>
</feature>
<protein>
    <recommendedName>
        <fullName evidence="6">UPF0316 protein L7E55_02040</fullName>
    </recommendedName>
</protein>
<organism evidence="9 10">
    <name type="scientific">Pelotomaculum isophthalicicum JI</name>
    <dbReference type="NCBI Taxonomy" id="947010"/>
    <lineage>
        <taxon>Bacteria</taxon>
        <taxon>Bacillati</taxon>
        <taxon>Bacillota</taxon>
        <taxon>Clostridia</taxon>
        <taxon>Eubacteriales</taxon>
        <taxon>Desulfotomaculaceae</taxon>
        <taxon>Pelotomaculum</taxon>
    </lineage>
</organism>
<keyword evidence="3 6" id="KW-0812">Transmembrane</keyword>
<dbReference type="EMBL" id="JAKOAV010000002">
    <property type="protein sequence ID" value="MDF9407147.1"/>
    <property type="molecule type" value="Genomic_DNA"/>
</dbReference>
<evidence type="ECO:0000256" key="3">
    <source>
        <dbReference type="ARBA" id="ARBA00022692"/>
    </source>
</evidence>
<dbReference type="Proteomes" id="UP001154312">
    <property type="component" value="Unassembled WGS sequence"/>
</dbReference>
<evidence type="ECO:0000313" key="10">
    <source>
        <dbReference type="Proteomes" id="UP001154312"/>
    </source>
</evidence>
<evidence type="ECO:0000256" key="4">
    <source>
        <dbReference type="ARBA" id="ARBA00022989"/>
    </source>
</evidence>
<evidence type="ECO:0000259" key="7">
    <source>
        <dbReference type="Pfam" id="PF10035"/>
    </source>
</evidence>
<dbReference type="HAMAP" id="MF_01515">
    <property type="entry name" value="UPF0316"/>
    <property type="match status" value="1"/>
</dbReference>
<keyword evidence="2 6" id="KW-1003">Cell membrane</keyword>
<sequence>MRSECNRDPVFWRGGKHILETIFANPVYGYFIIFAARVVDVSLDVFRLLMLTRGYYIVAAIIGFFEVTVFVLVLGTVISGGISDPLKIIAYSGGFATGNIAGAFIEGKMAFGYVVIQVFPKMSFGDLLTARLRKENYGVTKITGEGRTGIREVLLVTVKRKNVPNIINIINEVAPDIFFNISDIRSIHGGIFPRHRP</sequence>
<keyword evidence="5 6" id="KW-0472">Membrane</keyword>
<dbReference type="InterPro" id="IPR019264">
    <property type="entry name" value="DUF2179"/>
</dbReference>
<keyword evidence="10" id="KW-1185">Reference proteome</keyword>
<comment type="similarity">
    <text evidence="6">Belongs to the UPF0316 family.</text>
</comment>
<feature type="transmembrane region" description="Helical" evidence="6">
    <location>
        <begin position="88"/>
        <end position="105"/>
    </location>
</feature>
<evidence type="ECO:0000256" key="2">
    <source>
        <dbReference type="ARBA" id="ARBA00022475"/>
    </source>
</evidence>
<evidence type="ECO:0000256" key="6">
    <source>
        <dbReference type="HAMAP-Rule" id="MF_01515"/>
    </source>
</evidence>
<evidence type="ECO:0000256" key="5">
    <source>
        <dbReference type="ARBA" id="ARBA00023136"/>
    </source>
</evidence>
<comment type="subcellular location">
    <subcellularLocation>
        <location evidence="1 6">Cell membrane</location>
        <topology evidence="1 6">Multi-pass membrane protein</topology>
    </subcellularLocation>
</comment>
<feature type="domain" description="DUF2179" evidence="7">
    <location>
        <begin position="137"/>
        <end position="189"/>
    </location>
</feature>
<dbReference type="CDD" id="cd16381">
    <property type="entry name" value="YitT_C_like_1"/>
    <property type="match status" value="1"/>
</dbReference>
<dbReference type="Pfam" id="PF18955">
    <property type="entry name" value="DUF5698"/>
    <property type="match status" value="1"/>
</dbReference>
<dbReference type="InterPro" id="IPR044035">
    <property type="entry name" value="DUF5698"/>
</dbReference>
<dbReference type="PANTHER" id="PTHR40060">
    <property type="entry name" value="UPF0316 PROTEIN YEBE"/>
    <property type="match status" value="1"/>
</dbReference>